<organism evidence="2 3">
    <name type="scientific">Metaplanococcus flavidus</name>
    <dbReference type="NCBI Taxonomy" id="569883"/>
    <lineage>
        <taxon>Bacteria</taxon>
        <taxon>Bacillati</taxon>
        <taxon>Bacillota</taxon>
        <taxon>Bacilli</taxon>
        <taxon>Bacillales</taxon>
        <taxon>Caryophanaceae</taxon>
        <taxon>Metaplanococcus</taxon>
    </lineage>
</organism>
<keyword evidence="1" id="KW-1133">Transmembrane helix</keyword>
<name>A0ABW3L9Z2_9BACL</name>
<reference evidence="3" key="1">
    <citation type="journal article" date="2019" name="Int. J. Syst. Evol. Microbiol.">
        <title>The Global Catalogue of Microorganisms (GCM) 10K type strain sequencing project: providing services to taxonomists for standard genome sequencing and annotation.</title>
        <authorList>
            <consortium name="The Broad Institute Genomics Platform"/>
            <consortium name="The Broad Institute Genome Sequencing Center for Infectious Disease"/>
            <person name="Wu L."/>
            <person name="Ma J."/>
        </authorList>
    </citation>
    <scope>NUCLEOTIDE SEQUENCE [LARGE SCALE GENOMIC DNA]</scope>
    <source>
        <strain evidence="3">CCUG 56756</strain>
    </source>
</reference>
<gene>
    <name evidence="2" type="ORF">ACFQ1X_03505</name>
</gene>
<dbReference type="EMBL" id="JBHTKI010000006">
    <property type="protein sequence ID" value="MFD1030486.1"/>
    <property type="molecule type" value="Genomic_DNA"/>
</dbReference>
<protein>
    <recommendedName>
        <fullName evidence="4">Type 4 fimbrial biogenesis protein PilX N-terminal domain-containing protein</fullName>
    </recommendedName>
</protein>
<keyword evidence="1" id="KW-0472">Membrane</keyword>
<evidence type="ECO:0000313" key="2">
    <source>
        <dbReference type="EMBL" id="MFD1030486.1"/>
    </source>
</evidence>
<proteinExistence type="predicted"/>
<keyword evidence="3" id="KW-1185">Reference proteome</keyword>
<keyword evidence="1" id="KW-0812">Transmembrane</keyword>
<evidence type="ECO:0000256" key="1">
    <source>
        <dbReference type="SAM" id="Phobius"/>
    </source>
</evidence>
<dbReference type="RefSeq" id="WP_144839010.1">
    <property type="nucleotide sequence ID" value="NZ_JBHTKI010000006.1"/>
</dbReference>
<sequence>MNQVKNQQGYALLVVLLMVLLFMGIAATFMAGSLSNAKQEQTVDTSNQAVASAEMGVKYHSADFQREIGIIKSAIIEETQDEIKTLVECFNSGNSNCDTQEELDVLEQQINKDMKEKFVDEIYKKVGSLVGHEKTPFPSVDSQFTVKQVEMIDRDVDGKDITQTQPPLPLDKNNPPSPTLPWYEEISSLEVKLTLNGKSNLTTKELKGIFTIEVPDTFLSAENKLTVNTVTKVQDLEYDDIFLGDSTGKTCEALKSEIVPGVEPATFDCELDINDSVESFVDWLKSKGQDPEKFTVFIPSFNKNVCGGKSQCNSVDIGGITVVVSAGDTGLVGNNGNMNNLNNANLIIDGHFQVDQFQNPGKKNDSSDEEIKSQTIIMRELTVNKHMHGQGLENTNLLILGRDTDIAVDDGVMDFNGKVTIGDNGLICFDMDRIDKDDWEALRDKVEFKGDDATGQIIYYTKDYQGDEFILPAGEGLSSAKRTFLYVEGFNNYTNFLSSCGVTVTESVNEITDIPVPYVTDPDIDLEVEY</sequence>
<accession>A0ABW3L9Z2</accession>
<evidence type="ECO:0008006" key="4">
    <source>
        <dbReference type="Google" id="ProtNLM"/>
    </source>
</evidence>
<dbReference type="Proteomes" id="UP001597109">
    <property type="component" value="Unassembled WGS sequence"/>
</dbReference>
<feature type="transmembrane region" description="Helical" evidence="1">
    <location>
        <begin position="12"/>
        <end position="32"/>
    </location>
</feature>
<comment type="caution">
    <text evidence="2">The sequence shown here is derived from an EMBL/GenBank/DDBJ whole genome shotgun (WGS) entry which is preliminary data.</text>
</comment>
<evidence type="ECO:0000313" key="3">
    <source>
        <dbReference type="Proteomes" id="UP001597109"/>
    </source>
</evidence>